<dbReference type="Gene3D" id="3.10.310.10">
    <property type="entry name" value="Diaminopimelate Epimerase, Chain A, domain 1"/>
    <property type="match status" value="2"/>
</dbReference>
<dbReference type="Proteomes" id="UP001180840">
    <property type="component" value="Unassembled WGS sequence"/>
</dbReference>
<proteinExistence type="predicted"/>
<accession>A0ABU2A0F3</accession>
<evidence type="ECO:0000313" key="1">
    <source>
        <dbReference type="EMBL" id="MDR7330654.1"/>
    </source>
</evidence>
<dbReference type="PANTHER" id="PTHR13774:SF32">
    <property type="entry name" value="ANTISENSE-ENHANCING SEQUENCE 1"/>
    <property type="match status" value="1"/>
</dbReference>
<comment type="caution">
    <text evidence="1">The sequence shown here is derived from an EMBL/GenBank/DDBJ whole genome shotgun (WGS) entry which is preliminary data.</text>
</comment>
<dbReference type="EMBL" id="JAVDXZ010000001">
    <property type="protein sequence ID" value="MDR7330654.1"/>
    <property type="molecule type" value="Genomic_DNA"/>
</dbReference>
<name>A0ABU2A0F3_9CORY</name>
<evidence type="ECO:0000313" key="2">
    <source>
        <dbReference type="Proteomes" id="UP001180840"/>
    </source>
</evidence>
<keyword evidence="2" id="KW-1185">Reference proteome</keyword>
<organism evidence="1 2">
    <name type="scientific">Corynebacterium guangdongense</name>
    <dbReference type="NCBI Taxonomy" id="1783348"/>
    <lineage>
        <taxon>Bacteria</taxon>
        <taxon>Bacillati</taxon>
        <taxon>Actinomycetota</taxon>
        <taxon>Actinomycetes</taxon>
        <taxon>Mycobacteriales</taxon>
        <taxon>Corynebacteriaceae</taxon>
        <taxon>Corynebacterium</taxon>
    </lineage>
</organism>
<dbReference type="RefSeq" id="WP_290196551.1">
    <property type="nucleotide sequence ID" value="NZ_CP047654.1"/>
</dbReference>
<dbReference type="SUPFAM" id="SSF54506">
    <property type="entry name" value="Diaminopimelate epimerase-like"/>
    <property type="match status" value="1"/>
</dbReference>
<dbReference type="NCBIfam" id="TIGR00654">
    <property type="entry name" value="PhzF_family"/>
    <property type="match status" value="1"/>
</dbReference>
<sequence>MAHKFLEIDVFATGPFTGNPLAVIADADDLSTGQMRAIARWLNLSETTFLLTPTTEEADYRVRIFTPTEEFPFAGHPTLGSARAWLELGGIARGGRVVQECGVGLVPVRVDGEMLSFATPPRTRTGPLSDAELERAAQILGVGTEEILAHAWGVNGPTWQLIQLADADAVRALRPAGDRTGAHLGVVGLAPSVREVEVRAILEFGEDPVTGSLNGALAQWLRERGVIGPDYVARQGSAAGADGEVFVHDDGADIWVGGRTAVRISGTLAM</sequence>
<dbReference type="PIRSF" id="PIRSF016184">
    <property type="entry name" value="PhzC_PhzF"/>
    <property type="match status" value="1"/>
</dbReference>
<protein>
    <submittedName>
        <fullName evidence="1">PhzF family phenazine biosynthesis protein</fullName>
    </submittedName>
</protein>
<gene>
    <name evidence="1" type="ORF">J2S39_002330</name>
</gene>
<dbReference type="Pfam" id="PF02567">
    <property type="entry name" value="PhzC-PhzF"/>
    <property type="match status" value="1"/>
</dbReference>
<reference evidence="1" key="1">
    <citation type="submission" date="2023-07" db="EMBL/GenBank/DDBJ databases">
        <title>Sequencing the genomes of 1000 actinobacteria strains.</title>
        <authorList>
            <person name="Klenk H.-P."/>
        </authorList>
    </citation>
    <scope>NUCLEOTIDE SEQUENCE</scope>
    <source>
        <strain evidence="1">DSM 107476</strain>
    </source>
</reference>
<dbReference type="InterPro" id="IPR003719">
    <property type="entry name" value="Phenazine_PhzF-like"/>
</dbReference>
<dbReference type="PANTHER" id="PTHR13774">
    <property type="entry name" value="PHENAZINE BIOSYNTHESIS PROTEIN"/>
    <property type="match status" value="1"/>
</dbReference>